<organism evidence="2 3">
    <name type="scientific">Cyclospora cayetanensis</name>
    <dbReference type="NCBI Taxonomy" id="88456"/>
    <lineage>
        <taxon>Eukaryota</taxon>
        <taxon>Sar</taxon>
        <taxon>Alveolata</taxon>
        <taxon>Apicomplexa</taxon>
        <taxon>Conoidasida</taxon>
        <taxon>Coccidia</taxon>
        <taxon>Eucoccidiorida</taxon>
        <taxon>Eimeriorina</taxon>
        <taxon>Eimeriidae</taxon>
        <taxon>Cyclospora</taxon>
    </lineage>
</organism>
<reference evidence="2 3" key="1">
    <citation type="journal article" date="2016" name="BMC Genomics">
        <title>Comparative genomics reveals Cyclospora cayetanensis possesses coccidia-like metabolism and invasion components but unique surface antigens.</title>
        <authorList>
            <person name="Liu S."/>
            <person name="Wang L."/>
            <person name="Zheng H."/>
            <person name="Xu Z."/>
            <person name="Roellig D.M."/>
            <person name="Li N."/>
            <person name="Frace M.A."/>
            <person name="Tang K."/>
            <person name="Arrowood M.J."/>
            <person name="Moss D.M."/>
            <person name="Zhang L."/>
            <person name="Feng Y."/>
            <person name="Xiao L."/>
        </authorList>
    </citation>
    <scope>NUCLEOTIDE SEQUENCE [LARGE SCALE GENOMIC DNA]</scope>
    <source>
        <strain evidence="2 3">CHN_HEN01</strain>
    </source>
</reference>
<protein>
    <submittedName>
        <fullName evidence="2">Uncharacterized protein</fullName>
    </submittedName>
</protein>
<evidence type="ECO:0000313" key="2">
    <source>
        <dbReference type="EMBL" id="OEH80445.1"/>
    </source>
</evidence>
<dbReference type="VEuPathDB" id="ToxoDB:LOC34619897"/>
<feature type="region of interest" description="Disordered" evidence="1">
    <location>
        <begin position="58"/>
        <end position="127"/>
    </location>
</feature>
<sequence>MASQDQPLQFPYPFTHPPRSLPGPPPGRPREVDEPEKPRIGPHVLEWLLRAKAELRALPEADGEGTPPQGGLQADERGKHYGRSRKNEGQGLEYCHDDDAKGPPVCKNPRSGRGSSHNGSCKEQRKHFSCGGGELGEHVVGSLLHLDVTLNAPGETPLAPGPSDTTKECREGDVGLLEEAMLDELGFFPVSSFEWSDRDDDGVPVFLSGEGSGFLDKRQPSGETDQTSSEKRPLQIPISERNLPSGSGQNIAQVEDGSASAGAADSGGGMGGGAPAVASVAIGSASSAGRQRPPTVVSASSPGAAETPLWPCAGCASEVSSALHETSPLISLPQANTCLPLPGERSTPASPHGCGGPAPHFSPLAYQVSPRGHSGAPKGPPVKAADLPLSPGPQGRPYRPANSKLKGQRAAAAASAAHQMQQDEKQSQHWLHSKDSEAAEVWEGSDSLRGGGASTAEAPQMPALGCPHTQLIGGQVSQQQLHQQNCSFQVNSSAYMQQQLLLRGNFSSEIQEQLDGPLCFTALSPTRPRVKHRPCSLGDWLGPGC</sequence>
<gene>
    <name evidence="2" type="ORF">cyc_03156</name>
</gene>
<evidence type="ECO:0000256" key="1">
    <source>
        <dbReference type="SAM" id="MobiDB-lite"/>
    </source>
</evidence>
<feature type="region of interest" description="Disordered" evidence="1">
    <location>
        <begin position="285"/>
        <end position="304"/>
    </location>
</feature>
<feature type="compositionally biased region" description="Pro residues" evidence="1">
    <location>
        <begin position="14"/>
        <end position="27"/>
    </location>
</feature>
<feature type="region of interest" description="Disordered" evidence="1">
    <location>
        <begin position="204"/>
        <end position="273"/>
    </location>
</feature>
<feature type="region of interest" description="Disordered" evidence="1">
    <location>
        <begin position="342"/>
        <end position="439"/>
    </location>
</feature>
<dbReference type="AlphaFoldDB" id="A0A1D3DAK2"/>
<evidence type="ECO:0000313" key="3">
    <source>
        <dbReference type="Proteomes" id="UP000095192"/>
    </source>
</evidence>
<feature type="region of interest" description="Disordered" evidence="1">
    <location>
        <begin position="1"/>
        <end position="40"/>
    </location>
</feature>
<dbReference type="EMBL" id="JROU02000076">
    <property type="protein sequence ID" value="OEH80445.1"/>
    <property type="molecule type" value="Genomic_DNA"/>
</dbReference>
<dbReference type="InParanoid" id="A0A1D3DAK2"/>
<name>A0A1D3DAK2_9EIME</name>
<keyword evidence="3" id="KW-1185">Reference proteome</keyword>
<feature type="compositionally biased region" description="Polar residues" evidence="1">
    <location>
        <begin position="242"/>
        <end position="252"/>
    </location>
</feature>
<feature type="compositionally biased region" description="Basic and acidic residues" evidence="1">
    <location>
        <begin position="28"/>
        <end position="39"/>
    </location>
</feature>
<comment type="caution">
    <text evidence="2">The sequence shown here is derived from an EMBL/GenBank/DDBJ whole genome shotgun (WGS) entry which is preliminary data.</text>
</comment>
<dbReference type="VEuPathDB" id="ToxoDB:cyc_03156"/>
<feature type="compositionally biased region" description="Basic and acidic residues" evidence="1">
    <location>
        <begin position="421"/>
        <end position="437"/>
    </location>
</feature>
<accession>A0A1D3DAK2</accession>
<dbReference type="Proteomes" id="UP000095192">
    <property type="component" value="Unassembled WGS sequence"/>
</dbReference>
<proteinExistence type="predicted"/>